<feature type="region of interest" description="Disordered" evidence="2">
    <location>
        <begin position="822"/>
        <end position="858"/>
    </location>
</feature>
<feature type="region of interest" description="Disordered" evidence="2">
    <location>
        <begin position="670"/>
        <end position="694"/>
    </location>
</feature>
<dbReference type="SUPFAM" id="SSF57667">
    <property type="entry name" value="beta-beta-alpha zinc fingers"/>
    <property type="match status" value="1"/>
</dbReference>
<organism evidence="4">
    <name type="scientific">Lygus hesperus</name>
    <name type="common">Western plant bug</name>
    <dbReference type="NCBI Taxonomy" id="30085"/>
    <lineage>
        <taxon>Eukaryota</taxon>
        <taxon>Metazoa</taxon>
        <taxon>Ecdysozoa</taxon>
        <taxon>Arthropoda</taxon>
        <taxon>Hexapoda</taxon>
        <taxon>Insecta</taxon>
        <taxon>Pterygota</taxon>
        <taxon>Neoptera</taxon>
        <taxon>Paraneoptera</taxon>
        <taxon>Hemiptera</taxon>
        <taxon>Heteroptera</taxon>
        <taxon>Panheteroptera</taxon>
        <taxon>Cimicomorpha</taxon>
        <taxon>Miridae</taxon>
        <taxon>Mirini</taxon>
        <taxon>Lygus</taxon>
    </lineage>
</organism>
<reference evidence="4" key="2">
    <citation type="submission" date="2014-07" db="EMBL/GenBank/DDBJ databases">
        <authorList>
            <person name="Hull J."/>
        </authorList>
    </citation>
    <scope>NUCLEOTIDE SEQUENCE</scope>
</reference>
<feature type="compositionally biased region" description="Low complexity" evidence="2">
    <location>
        <begin position="520"/>
        <end position="531"/>
    </location>
</feature>
<name>A0A0A9XZG8_LYGHE</name>
<dbReference type="InterPro" id="IPR041588">
    <property type="entry name" value="Integrase_H2C2"/>
</dbReference>
<evidence type="ECO:0000313" key="5">
    <source>
        <dbReference type="EMBL" id="JAG26199.1"/>
    </source>
</evidence>
<feature type="compositionally biased region" description="Basic and acidic residues" evidence="2">
    <location>
        <begin position="672"/>
        <end position="693"/>
    </location>
</feature>
<reference evidence="4" key="1">
    <citation type="journal article" date="2014" name="PLoS ONE">
        <title>Transcriptome-Based Identification of ABC Transporters in the Western Tarnished Plant Bug Lygus hesperus.</title>
        <authorList>
            <person name="Hull J.J."/>
            <person name="Chaney K."/>
            <person name="Geib S.M."/>
            <person name="Fabrick J.A."/>
            <person name="Brent C.S."/>
            <person name="Walsh D."/>
            <person name="Lavine L.C."/>
        </authorList>
    </citation>
    <scope>NUCLEOTIDE SEQUENCE</scope>
</reference>
<feature type="domain" description="C2H2-type" evidence="3">
    <location>
        <begin position="486"/>
        <end position="508"/>
    </location>
</feature>
<dbReference type="EMBL" id="GBHO01017405">
    <property type="protein sequence ID" value="JAG26199.1"/>
    <property type="molecule type" value="Transcribed_RNA"/>
</dbReference>
<dbReference type="PROSITE" id="PS00028">
    <property type="entry name" value="ZINC_FINGER_C2H2_1"/>
    <property type="match status" value="1"/>
</dbReference>
<dbReference type="PROSITE" id="PS50157">
    <property type="entry name" value="ZINC_FINGER_C2H2_2"/>
    <property type="match status" value="1"/>
</dbReference>
<protein>
    <submittedName>
        <fullName evidence="4">Gypsy retrotransposon integrase-like protein 1</fullName>
    </submittedName>
</protein>
<evidence type="ECO:0000313" key="4">
    <source>
        <dbReference type="EMBL" id="JAG26197.1"/>
    </source>
</evidence>
<dbReference type="EMBL" id="GBHO01017407">
    <property type="protein sequence ID" value="JAG26197.1"/>
    <property type="molecule type" value="Transcribed_RNA"/>
</dbReference>
<dbReference type="Gene3D" id="1.10.340.70">
    <property type="match status" value="1"/>
</dbReference>
<feature type="region of interest" description="Disordered" evidence="2">
    <location>
        <begin position="514"/>
        <end position="544"/>
    </location>
</feature>
<dbReference type="Pfam" id="PF17921">
    <property type="entry name" value="Integrase_H2C2"/>
    <property type="match status" value="1"/>
</dbReference>
<dbReference type="InterPro" id="IPR036236">
    <property type="entry name" value="Znf_C2H2_sf"/>
</dbReference>
<dbReference type="InterPro" id="IPR052160">
    <property type="entry name" value="Gypsy_RT_Integrase-like"/>
</dbReference>
<accession>A0A0A9XZG8</accession>
<keyword evidence="1" id="KW-0863">Zinc-finger</keyword>
<dbReference type="InterPro" id="IPR013087">
    <property type="entry name" value="Znf_C2H2_type"/>
</dbReference>
<feature type="compositionally biased region" description="Pro residues" evidence="2">
    <location>
        <begin position="825"/>
        <end position="839"/>
    </location>
</feature>
<sequence>MADYTSLDVDDPSLVVVNLEHCVSSEGAHLGKNSCIYTTTMPTTSCHDMLQLTTPVQCLGDINQSLSRLHQHSAQLLPLQYPQVQVSYENASTAGLQQGNSILPPSSIYQSSTLHYSQAAPFLTPLPPQPVTFLEATPAQELPEQEIISLEPLPPLPPVEECKHPAEDCDYYKEIENYLLTAEVPLGASDAYIKNLKTRAKHYLITDGVLHHNPKNPKRVVTTKEEQLNLLENAHVEKKTGIHQGIIKMHALLHEKYFWRGMHVTIANYTKKCNRCRDTTEPSFESDLSSDESEKGIFSVKTQTNSTIWNEVEVSVHGPFKITSLRNEFVVTIADPSSCFVVGTSISQHGHCTKVAQFILRTFHLLGFPYSQVVVPTNLIDAIRTELNWCLKGKNAMKLVKQTEDTKMPWIAQLVAILVKRFPTKWDKELDRFLYQFRTGGIKQLSTKFPATPFYSMFNRKHCLDQLQEDKENARGLLRKMVESKWTCRKCNKSFNSRVNLRLHMKSHKKHLKIDCGPESSTTNSGAGAASRVPSSDKGTFSAPEDSVEVTVSAIKAVLDETKSERKKRGRYQKYSTKLQLEMASYANKYGSPRAAEHFSKILGTSVSDSTIRNIVKSHSQFTPSLKEEIGKYAVDFGIDQAASHFSERMNKSISVRMVRRFKTLYLNKTGGDAKDKTSKETEQSSVKLKDAEENSSNSIDITSTFTPISCQTTACFAQPTSIAPLTQNSGYTMQVVTSTYGPHPSQQIQDDNESVVAQHFLLVTPEGGHGPFEMSIQANKDDDNGSTAWVGEFQSFQVDPHIFIETCTVEPVTSKTEDILPAEPQLPPAEPARSPSPPALKKTQSQKKDSSTKRRGAYSVFSPELRAEIGKYAAEHGSLKASYYFSETLGQNLAVAESTARALKQKYLEKVKHSNVTSLGYSPRGRPLRLGKYDEMVQECLRELLRSGERVSSFLAITTAKEVLNKFEPELLEENGGPVVLNTSWAKSFLKRNGFRNNS</sequence>
<keyword evidence="1" id="KW-0862">Zinc</keyword>
<evidence type="ECO:0000256" key="2">
    <source>
        <dbReference type="SAM" id="MobiDB-lite"/>
    </source>
</evidence>
<dbReference type="PANTHER" id="PTHR47266">
    <property type="entry name" value="ENDONUCLEASE-RELATED"/>
    <property type="match status" value="1"/>
</dbReference>
<proteinExistence type="predicted"/>
<dbReference type="GO" id="GO:0008270">
    <property type="term" value="F:zinc ion binding"/>
    <property type="evidence" value="ECO:0007669"/>
    <property type="project" value="UniProtKB-KW"/>
</dbReference>
<gene>
    <name evidence="4" type="primary">GIN1_4</name>
    <name evidence="5" type="synonym">GIN1_3</name>
    <name evidence="4" type="ORF">CM83_79713</name>
    <name evidence="5" type="ORF">CM83_79715</name>
</gene>
<evidence type="ECO:0000259" key="3">
    <source>
        <dbReference type="PROSITE" id="PS50157"/>
    </source>
</evidence>
<evidence type="ECO:0000256" key="1">
    <source>
        <dbReference type="PROSITE-ProRule" id="PRU00042"/>
    </source>
</evidence>
<dbReference type="SMART" id="SM00355">
    <property type="entry name" value="ZnF_C2H2"/>
    <property type="match status" value="1"/>
</dbReference>
<dbReference type="AlphaFoldDB" id="A0A0A9XZG8"/>
<keyword evidence="1" id="KW-0479">Metal-binding</keyword>